<evidence type="ECO:0000313" key="10">
    <source>
        <dbReference type="EMBL" id="KAF9525013.1"/>
    </source>
</evidence>
<feature type="domain" description="Major facilitator superfamily (MFS) profile" evidence="9">
    <location>
        <begin position="45"/>
        <end position="430"/>
    </location>
</feature>
<keyword evidence="5 8" id="KW-1133">Transmembrane helix</keyword>
<feature type="transmembrane region" description="Helical" evidence="8">
    <location>
        <begin position="131"/>
        <end position="148"/>
    </location>
</feature>
<dbReference type="InterPro" id="IPR020846">
    <property type="entry name" value="MFS_dom"/>
</dbReference>
<comment type="similarity">
    <text evidence="2">Belongs to the major facilitator superfamily.</text>
</comment>
<evidence type="ECO:0000256" key="2">
    <source>
        <dbReference type="ARBA" id="ARBA00008335"/>
    </source>
</evidence>
<evidence type="ECO:0000256" key="8">
    <source>
        <dbReference type="SAM" id="Phobius"/>
    </source>
</evidence>
<evidence type="ECO:0000313" key="11">
    <source>
        <dbReference type="Proteomes" id="UP000807306"/>
    </source>
</evidence>
<dbReference type="InterPro" id="IPR036259">
    <property type="entry name" value="MFS_trans_sf"/>
</dbReference>
<keyword evidence="11" id="KW-1185">Reference proteome</keyword>
<dbReference type="EMBL" id="MU157890">
    <property type="protein sequence ID" value="KAF9525013.1"/>
    <property type="molecule type" value="Genomic_DNA"/>
</dbReference>
<keyword evidence="6 8" id="KW-0472">Membrane</keyword>
<evidence type="ECO:0000256" key="3">
    <source>
        <dbReference type="ARBA" id="ARBA00022448"/>
    </source>
</evidence>
<sequence length="434" mass="47013">MQNADSVVLPHTGDDEHANTSESTPLVGHGLKPLSKRELAISRVQFFALCWSIFLIGWNDGTIGPLLPRIQDYYDVGFATVSWIFVLGCIGIVFGAFINLPLTPTLGFGKMLVFGGSFSIVAYGLQSLRPGWHTFVLSFFIGGIGMAMQDAHANAFVALVKHNNELKMGLLHASYGLGALIAPISATLFAQTPHWSSHYWTSFGLSIINVVVLALVFRLKVQDVCLREGGEHVPEPDESQPPHKFTQILKMKATHLLALYLLTYIGVEVTIGAWTVTFMMIVRGGGSYTGYVASSFFGGLMLGRVILIPVSRKFGEVNAAYLYTVLAIAFQLVVWLVPSFTINAIAVCLIGIVLGPMYPIAMNHSGRIFPRSLVTGAIGWIAACGAAGAAALPSLTGNIAARFGIESLQPFLVVAMAFMGFFWYLVPKHPQRTT</sequence>
<feature type="transmembrane region" description="Helical" evidence="8">
    <location>
        <begin position="319"/>
        <end position="336"/>
    </location>
</feature>
<feature type="transmembrane region" description="Helical" evidence="8">
    <location>
        <begin position="257"/>
        <end position="282"/>
    </location>
</feature>
<accession>A0A9P6E9T9</accession>
<dbReference type="OrthoDB" id="413079at2759"/>
<dbReference type="FunFam" id="1.20.1250.20:FF:000286">
    <property type="entry name" value="MFS efflux transporter"/>
    <property type="match status" value="1"/>
</dbReference>
<dbReference type="GO" id="GO:0016020">
    <property type="term" value="C:membrane"/>
    <property type="evidence" value="ECO:0007669"/>
    <property type="project" value="TreeGrafter"/>
</dbReference>
<dbReference type="GO" id="GO:0012505">
    <property type="term" value="C:endomembrane system"/>
    <property type="evidence" value="ECO:0007669"/>
    <property type="project" value="UniProtKB-SubCell"/>
</dbReference>
<comment type="caution">
    <text evidence="10">The sequence shown here is derived from an EMBL/GenBank/DDBJ whole genome shotgun (WGS) entry which is preliminary data.</text>
</comment>
<evidence type="ECO:0000256" key="1">
    <source>
        <dbReference type="ARBA" id="ARBA00004127"/>
    </source>
</evidence>
<protein>
    <submittedName>
        <fullName evidence="10">Major facilitator superfamily domain-containing protein</fullName>
    </submittedName>
</protein>
<organism evidence="10 11">
    <name type="scientific">Crepidotus variabilis</name>
    <dbReference type="NCBI Taxonomy" id="179855"/>
    <lineage>
        <taxon>Eukaryota</taxon>
        <taxon>Fungi</taxon>
        <taxon>Dikarya</taxon>
        <taxon>Basidiomycota</taxon>
        <taxon>Agaricomycotina</taxon>
        <taxon>Agaricomycetes</taxon>
        <taxon>Agaricomycetidae</taxon>
        <taxon>Agaricales</taxon>
        <taxon>Agaricineae</taxon>
        <taxon>Crepidotaceae</taxon>
        <taxon>Crepidotus</taxon>
    </lineage>
</organism>
<evidence type="ECO:0000256" key="5">
    <source>
        <dbReference type="ARBA" id="ARBA00022989"/>
    </source>
</evidence>
<feature type="non-terminal residue" evidence="10">
    <location>
        <position position="1"/>
    </location>
</feature>
<gene>
    <name evidence="10" type="ORF">CPB83DRAFT_860411</name>
</gene>
<proteinExistence type="inferred from homology"/>
<dbReference type="Gene3D" id="1.20.1250.20">
    <property type="entry name" value="MFS general substrate transporter like domains"/>
    <property type="match status" value="1"/>
</dbReference>
<feature type="transmembrane region" description="Helical" evidence="8">
    <location>
        <begin position="407"/>
        <end position="426"/>
    </location>
</feature>
<keyword evidence="3" id="KW-0813">Transport</keyword>
<keyword evidence="4 8" id="KW-0812">Transmembrane</keyword>
<comment type="subcellular location">
    <subcellularLocation>
        <location evidence="1">Endomembrane system</location>
        <topology evidence="1">Multi-pass membrane protein</topology>
    </subcellularLocation>
</comment>
<dbReference type="AlphaFoldDB" id="A0A9P6E9T9"/>
<feature type="transmembrane region" description="Helical" evidence="8">
    <location>
        <begin position="342"/>
        <end position="361"/>
    </location>
</feature>
<evidence type="ECO:0000256" key="4">
    <source>
        <dbReference type="ARBA" id="ARBA00022692"/>
    </source>
</evidence>
<feature type="transmembrane region" description="Helical" evidence="8">
    <location>
        <begin position="169"/>
        <end position="191"/>
    </location>
</feature>
<feature type="transmembrane region" description="Helical" evidence="8">
    <location>
        <begin position="197"/>
        <end position="217"/>
    </location>
</feature>
<feature type="transmembrane region" description="Helical" evidence="8">
    <location>
        <begin position="107"/>
        <end position="125"/>
    </location>
</feature>
<feature type="region of interest" description="Disordered" evidence="7">
    <location>
        <begin position="1"/>
        <end position="28"/>
    </location>
</feature>
<name>A0A9P6E9T9_9AGAR</name>
<feature type="transmembrane region" description="Helical" evidence="8">
    <location>
        <begin position="40"/>
        <end position="58"/>
    </location>
</feature>
<dbReference type="Proteomes" id="UP000807306">
    <property type="component" value="Unassembled WGS sequence"/>
</dbReference>
<dbReference type="PANTHER" id="PTHR23514">
    <property type="entry name" value="BYPASS OF STOP CODON PROTEIN 6"/>
    <property type="match status" value="1"/>
</dbReference>
<dbReference type="PROSITE" id="PS50850">
    <property type="entry name" value="MFS"/>
    <property type="match status" value="1"/>
</dbReference>
<dbReference type="PANTHER" id="PTHR23514:SF3">
    <property type="entry name" value="BYPASS OF STOP CODON PROTEIN 6"/>
    <property type="match status" value="1"/>
</dbReference>
<dbReference type="Pfam" id="PF07690">
    <property type="entry name" value="MFS_1"/>
    <property type="match status" value="1"/>
</dbReference>
<evidence type="ECO:0000259" key="9">
    <source>
        <dbReference type="PROSITE" id="PS50850"/>
    </source>
</evidence>
<evidence type="ECO:0000256" key="7">
    <source>
        <dbReference type="SAM" id="MobiDB-lite"/>
    </source>
</evidence>
<feature type="transmembrane region" description="Helical" evidence="8">
    <location>
        <begin position="288"/>
        <end position="307"/>
    </location>
</feature>
<feature type="transmembrane region" description="Helical" evidence="8">
    <location>
        <begin position="78"/>
        <end position="100"/>
    </location>
</feature>
<dbReference type="InterPro" id="IPR011701">
    <property type="entry name" value="MFS"/>
</dbReference>
<feature type="transmembrane region" description="Helical" evidence="8">
    <location>
        <begin position="373"/>
        <end position="395"/>
    </location>
</feature>
<dbReference type="SUPFAM" id="SSF103473">
    <property type="entry name" value="MFS general substrate transporter"/>
    <property type="match status" value="1"/>
</dbReference>
<dbReference type="InterPro" id="IPR051788">
    <property type="entry name" value="MFS_Transporter"/>
</dbReference>
<evidence type="ECO:0000256" key="6">
    <source>
        <dbReference type="ARBA" id="ARBA00023136"/>
    </source>
</evidence>
<dbReference type="GO" id="GO:0022857">
    <property type="term" value="F:transmembrane transporter activity"/>
    <property type="evidence" value="ECO:0007669"/>
    <property type="project" value="InterPro"/>
</dbReference>
<reference evidence="10" key="1">
    <citation type="submission" date="2020-11" db="EMBL/GenBank/DDBJ databases">
        <authorList>
            <consortium name="DOE Joint Genome Institute"/>
            <person name="Ahrendt S."/>
            <person name="Riley R."/>
            <person name="Andreopoulos W."/>
            <person name="Labutti K."/>
            <person name="Pangilinan J."/>
            <person name="Ruiz-Duenas F.J."/>
            <person name="Barrasa J.M."/>
            <person name="Sanchez-Garcia M."/>
            <person name="Camarero S."/>
            <person name="Miyauchi S."/>
            <person name="Serrano A."/>
            <person name="Linde D."/>
            <person name="Babiker R."/>
            <person name="Drula E."/>
            <person name="Ayuso-Fernandez I."/>
            <person name="Pacheco R."/>
            <person name="Padilla G."/>
            <person name="Ferreira P."/>
            <person name="Barriuso J."/>
            <person name="Kellner H."/>
            <person name="Castanera R."/>
            <person name="Alfaro M."/>
            <person name="Ramirez L."/>
            <person name="Pisabarro A.G."/>
            <person name="Kuo A."/>
            <person name="Tritt A."/>
            <person name="Lipzen A."/>
            <person name="He G."/>
            <person name="Yan M."/>
            <person name="Ng V."/>
            <person name="Cullen D."/>
            <person name="Martin F."/>
            <person name="Rosso M.-N."/>
            <person name="Henrissat B."/>
            <person name="Hibbett D."/>
            <person name="Martinez A.T."/>
            <person name="Grigoriev I.V."/>
        </authorList>
    </citation>
    <scope>NUCLEOTIDE SEQUENCE</scope>
    <source>
        <strain evidence="10">CBS 506.95</strain>
    </source>
</reference>